<feature type="domain" description="HTH lysR-type" evidence="5">
    <location>
        <begin position="10"/>
        <end position="67"/>
    </location>
</feature>
<evidence type="ECO:0000256" key="1">
    <source>
        <dbReference type="ARBA" id="ARBA00009437"/>
    </source>
</evidence>
<comment type="similarity">
    <text evidence="1">Belongs to the LysR transcriptional regulatory family.</text>
</comment>
<comment type="caution">
    <text evidence="6">The sequence shown here is derived from an EMBL/GenBank/DDBJ whole genome shotgun (WGS) entry which is preliminary data.</text>
</comment>
<dbReference type="Pfam" id="PF00126">
    <property type="entry name" value="HTH_1"/>
    <property type="match status" value="1"/>
</dbReference>
<dbReference type="SUPFAM" id="SSF46785">
    <property type="entry name" value="Winged helix' DNA-binding domain"/>
    <property type="match status" value="1"/>
</dbReference>
<dbReference type="InterPro" id="IPR005119">
    <property type="entry name" value="LysR_subst-bd"/>
</dbReference>
<dbReference type="RefSeq" id="WP_068367233.1">
    <property type="nucleotide sequence ID" value="NZ_CBCSEB010000002.1"/>
</dbReference>
<dbReference type="Pfam" id="PF03466">
    <property type="entry name" value="LysR_substrate"/>
    <property type="match status" value="1"/>
</dbReference>
<keyword evidence="3" id="KW-0238">DNA-binding</keyword>
<evidence type="ECO:0000256" key="4">
    <source>
        <dbReference type="ARBA" id="ARBA00023163"/>
    </source>
</evidence>
<organism evidence="6 8">
    <name type="scientific">Kerstersia gyiorum</name>
    <dbReference type="NCBI Taxonomy" id="206506"/>
    <lineage>
        <taxon>Bacteria</taxon>
        <taxon>Pseudomonadati</taxon>
        <taxon>Pseudomonadota</taxon>
        <taxon>Betaproteobacteria</taxon>
        <taxon>Burkholderiales</taxon>
        <taxon>Alcaligenaceae</taxon>
        <taxon>Kerstersia</taxon>
    </lineage>
</organism>
<dbReference type="Gene3D" id="3.40.190.290">
    <property type="match status" value="1"/>
</dbReference>
<evidence type="ECO:0000313" key="9">
    <source>
        <dbReference type="Proteomes" id="UP000292039"/>
    </source>
</evidence>
<gene>
    <name evidence="6" type="ORF">AAV32_02605</name>
    <name evidence="7" type="ORF">EV679_0727</name>
</gene>
<evidence type="ECO:0000313" key="6">
    <source>
        <dbReference type="EMBL" id="KKO73196.1"/>
    </source>
</evidence>
<dbReference type="EMBL" id="SGWZ01000001">
    <property type="protein sequence ID" value="RZS73531.1"/>
    <property type="molecule type" value="Genomic_DNA"/>
</dbReference>
<dbReference type="PANTHER" id="PTHR30537">
    <property type="entry name" value="HTH-TYPE TRANSCRIPTIONAL REGULATOR"/>
    <property type="match status" value="1"/>
</dbReference>
<dbReference type="GeneID" id="99727768"/>
<reference evidence="7 9" key="2">
    <citation type="submission" date="2019-02" db="EMBL/GenBank/DDBJ databases">
        <title>Genomic Encyclopedia of Type Strains, Phase IV (KMG-IV): sequencing the most valuable type-strain genomes for metagenomic binning, comparative biology and taxonomic classification.</title>
        <authorList>
            <person name="Goeker M."/>
        </authorList>
    </citation>
    <scope>NUCLEOTIDE SEQUENCE [LARGE SCALE GENOMIC DNA]</scope>
    <source>
        <strain evidence="7 9">DSM 16618</strain>
    </source>
</reference>
<dbReference type="GO" id="GO:0043565">
    <property type="term" value="F:sequence-specific DNA binding"/>
    <property type="evidence" value="ECO:0007669"/>
    <property type="project" value="TreeGrafter"/>
</dbReference>
<dbReference type="AlphaFoldDB" id="A0A171KWC9"/>
<evidence type="ECO:0000259" key="5">
    <source>
        <dbReference type="PROSITE" id="PS50931"/>
    </source>
</evidence>
<dbReference type="InterPro" id="IPR000847">
    <property type="entry name" value="LysR_HTH_N"/>
</dbReference>
<reference evidence="6 8" key="1">
    <citation type="submission" date="2015-04" db="EMBL/GenBank/DDBJ databases">
        <title>Genome sequence of Kerstersia gyiorum CG1.</title>
        <authorList>
            <person name="Greninger A.L."/>
            <person name="Kozyreva V."/>
            <person name="Chaturvedi V."/>
        </authorList>
    </citation>
    <scope>NUCLEOTIDE SEQUENCE [LARGE SCALE GENOMIC DNA]</scope>
    <source>
        <strain evidence="6 8">CG1</strain>
    </source>
</reference>
<dbReference type="PATRIC" id="fig|206506.3.peg.572"/>
<dbReference type="InterPro" id="IPR036388">
    <property type="entry name" value="WH-like_DNA-bd_sf"/>
</dbReference>
<dbReference type="GO" id="GO:0006351">
    <property type="term" value="P:DNA-templated transcription"/>
    <property type="evidence" value="ECO:0007669"/>
    <property type="project" value="TreeGrafter"/>
</dbReference>
<dbReference type="PROSITE" id="PS50931">
    <property type="entry name" value="HTH_LYSR"/>
    <property type="match status" value="1"/>
</dbReference>
<dbReference type="STRING" id="206506.AAV32_02605"/>
<dbReference type="Gene3D" id="1.10.10.10">
    <property type="entry name" value="Winged helix-like DNA-binding domain superfamily/Winged helix DNA-binding domain"/>
    <property type="match status" value="1"/>
</dbReference>
<dbReference type="PANTHER" id="PTHR30537:SF5">
    <property type="entry name" value="HTH-TYPE TRANSCRIPTIONAL ACTIVATOR TTDR-RELATED"/>
    <property type="match status" value="1"/>
</dbReference>
<dbReference type="Proteomes" id="UP000292039">
    <property type="component" value="Unassembled WGS sequence"/>
</dbReference>
<evidence type="ECO:0000256" key="3">
    <source>
        <dbReference type="ARBA" id="ARBA00023125"/>
    </source>
</evidence>
<name>A0A171KWC9_9BURK</name>
<keyword evidence="8" id="KW-1185">Reference proteome</keyword>
<dbReference type="FunFam" id="1.10.10.10:FF:000001">
    <property type="entry name" value="LysR family transcriptional regulator"/>
    <property type="match status" value="1"/>
</dbReference>
<evidence type="ECO:0000313" key="8">
    <source>
        <dbReference type="Proteomes" id="UP000078084"/>
    </source>
</evidence>
<dbReference type="Proteomes" id="UP000078084">
    <property type="component" value="Unassembled WGS sequence"/>
</dbReference>
<dbReference type="EMBL" id="LBNE01000001">
    <property type="protein sequence ID" value="KKO73196.1"/>
    <property type="molecule type" value="Genomic_DNA"/>
</dbReference>
<dbReference type="GO" id="GO:0003700">
    <property type="term" value="F:DNA-binding transcription factor activity"/>
    <property type="evidence" value="ECO:0007669"/>
    <property type="project" value="InterPro"/>
</dbReference>
<sequence>MERPADLPNIPLNDIALFVEVARRKSFSRAGEALGIPTSTLSRRITELEKVLGLKLLNRSTRRIELTEAGDLYYQRCRYLIDEARIAHEQILGQLSQPQGLLHISMPVSLGTLLLPDLLPSLRQAYPRLEFEFDMNIVSVDSISNPYDLILRMGPQPDSDLVLHHIHSMPHQLYASAEYLARHGYPRHPSDLSKHVCLRPDQNPDKAVWHLSRGEEQEQVEVHGPIAVNNIAMLLRLAECGLGITRLPVLQLPHLNLSQRLEAKHLVRILPDWEMDKLPLYALLPSRVLPAKTKAFLTFLQQALNPDGNDAPGSKRSVSDIFFL</sequence>
<evidence type="ECO:0000256" key="2">
    <source>
        <dbReference type="ARBA" id="ARBA00023015"/>
    </source>
</evidence>
<dbReference type="InterPro" id="IPR036390">
    <property type="entry name" value="WH_DNA-bd_sf"/>
</dbReference>
<protein>
    <submittedName>
        <fullName evidence="6">LysR family transcriptional regulator</fullName>
    </submittedName>
</protein>
<dbReference type="CDD" id="cd08422">
    <property type="entry name" value="PBP2_CrgA_like"/>
    <property type="match status" value="1"/>
</dbReference>
<accession>A0A171KWC9</accession>
<dbReference type="InterPro" id="IPR058163">
    <property type="entry name" value="LysR-type_TF_proteobact-type"/>
</dbReference>
<keyword evidence="2" id="KW-0805">Transcription regulation</keyword>
<keyword evidence="4" id="KW-0804">Transcription</keyword>
<proteinExistence type="inferred from homology"/>
<evidence type="ECO:0000313" key="7">
    <source>
        <dbReference type="EMBL" id="RZS73531.1"/>
    </source>
</evidence>
<dbReference type="SUPFAM" id="SSF53850">
    <property type="entry name" value="Periplasmic binding protein-like II"/>
    <property type="match status" value="1"/>
</dbReference>